<evidence type="ECO:0000256" key="2">
    <source>
        <dbReference type="ARBA" id="ARBA00006393"/>
    </source>
</evidence>
<comment type="caution">
    <text evidence="5">The sequence shown here is derived from an EMBL/GenBank/DDBJ whole genome shotgun (WGS) entry which is preliminary data.</text>
</comment>
<evidence type="ECO:0000256" key="1">
    <source>
        <dbReference type="ARBA" id="ARBA00002844"/>
    </source>
</evidence>
<dbReference type="AlphaFoldDB" id="A0A8J2MIM2"/>
<keyword evidence="6" id="KW-1185">Reference proteome</keyword>
<evidence type="ECO:0000256" key="3">
    <source>
        <dbReference type="ARBA" id="ARBA00023013"/>
    </source>
</evidence>
<gene>
    <name evidence="5" type="ORF">CJOHNSTONI_LOCUS781</name>
</gene>
<evidence type="ECO:0000256" key="4">
    <source>
        <dbReference type="SAM" id="MobiDB-lite"/>
    </source>
</evidence>
<evidence type="ECO:0000313" key="6">
    <source>
        <dbReference type="Proteomes" id="UP000746747"/>
    </source>
</evidence>
<dbReference type="EMBL" id="CAKAEH010000220">
    <property type="protein sequence ID" value="CAG9530267.1"/>
    <property type="molecule type" value="Genomic_DNA"/>
</dbReference>
<sequence length="123" mass="13656">MGEMDDVTQAKGTTDDDQMKEFVNSGRNGRRNAVPEVDAQGVDPDAAKLAQRLSSMNTAGQDNYSINNSTGNNIIDSSLKLKADFRCFVTRCLLGKIFLTLVLEWKCSCGLFIEQLELYHRSC</sequence>
<organism evidence="5 6">
    <name type="scientific">Cercopithifilaria johnstoni</name>
    <dbReference type="NCBI Taxonomy" id="2874296"/>
    <lineage>
        <taxon>Eukaryota</taxon>
        <taxon>Metazoa</taxon>
        <taxon>Ecdysozoa</taxon>
        <taxon>Nematoda</taxon>
        <taxon>Chromadorea</taxon>
        <taxon>Rhabditida</taxon>
        <taxon>Spirurina</taxon>
        <taxon>Spiruromorpha</taxon>
        <taxon>Filarioidea</taxon>
        <taxon>Onchocercidae</taxon>
        <taxon>Cercopithifilaria</taxon>
    </lineage>
</organism>
<dbReference type="OrthoDB" id="8556393at2759"/>
<dbReference type="InterPro" id="IPR004171">
    <property type="entry name" value="cAMP_dep_PKI"/>
</dbReference>
<proteinExistence type="inferred from homology"/>
<name>A0A8J2MIM2_9BILA</name>
<comment type="function">
    <text evidence="1">Extremely potent competitive inhibitor of cAMP-dependent protein kinase activity, this protein interacts with the catalytic subunit of the enzyme after the cAMP-induced dissociation of its regulatory chains.</text>
</comment>
<dbReference type="Proteomes" id="UP000746747">
    <property type="component" value="Unassembled WGS sequence"/>
</dbReference>
<dbReference type="GO" id="GO:0004862">
    <property type="term" value="F:cAMP-dependent protein kinase inhibitor activity"/>
    <property type="evidence" value="ECO:0007669"/>
    <property type="project" value="InterPro"/>
</dbReference>
<accession>A0A8J2MIM2</accession>
<reference evidence="5" key="1">
    <citation type="submission" date="2021-09" db="EMBL/GenBank/DDBJ databases">
        <authorList>
            <consortium name="Pathogen Informatics"/>
        </authorList>
    </citation>
    <scope>NUCLEOTIDE SEQUENCE</scope>
</reference>
<feature type="region of interest" description="Disordered" evidence="4">
    <location>
        <begin position="1"/>
        <end position="41"/>
    </location>
</feature>
<dbReference type="Pfam" id="PF02827">
    <property type="entry name" value="PKI"/>
    <property type="match status" value="1"/>
</dbReference>
<keyword evidence="3" id="KW-0649">Protein kinase inhibitor</keyword>
<evidence type="ECO:0000313" key="5">
    <source>
        <dbReference type="EMBL" id="CAG9530267.1"/>
    </source>
</evidence>
<comment type="similarity">
    <text evidence="2">Belongs to the PKI family.</text>
</comment>
<protein>
    <submittedName>
        <fullName evidence="5">Uncharacterized protein</fullName>
    </submittedName>
</protein>